<dbReference type="Pfam" id="PF02752">
    <property type="entry name" value="Arrestin_C"/>
    <property type="match status" value="1"/>
</dbReference>
<evidence type="ECO:0000313" key="4">
    <source>
        <dbReference type="Proteomes" id="UP000277928"/>
    </source>
</evidence>
<accession>A0A3P7M5C1</accession>
<feature type="non-terminal residue" evidence="3">
    <location>
        <position position="1"/>
    </location>
</feature>
<dbReference type="Gene3D" id="2.60.40.640">
    <property type="match status" value="1"/>
</dbReference>
<dbReference type="InterPro" id="IPR011022">
    <property type="entry name" value="Arrestin_C-like"/>
</dbReference>
<sequence length="220" mass="24670">AKTFAGSEEIKQANRLIVKKEKSDIASHSTFSWTNELIDVPPIPPRLSRCKIIQNTYMVELDVDGNIATVIPIQIGTIPCLTNLIQRNLNGKESDKVDDGNHSGNNDDGKSRINGDIKMNESPPILSNNKVKIQVTITAENGQTLDDASESDELSPNMEMMLLSKKRVRIPSSILSELYPKLPNPYYRQSLFGEADISEDREQIHYGDTKFAPKYPFYTD</sequence>
<protein>
    <recommendedName>
        <fullName evidence="2">Arrestin C-terminal-like domain-containing protein</fullName>
    </recommendedName>
</protein>
<dbReference type="OMA" id="MKQANRI"/>
<dbReference type="OrthoDB" id="2333384at2759"/>
<dbReference type="Proteomes" id="UP000277928">
    <property type="component" value="Unassembled WGS sequence"/>
</dbReference>
<proteinExistence type="predicted"/>
<dbReference type="EMBL" id="UYRX01001537">
    <property type="protein sequence ID" value="VDM91545.1"/>
    <property type="molecule type" value="Genomic_DNA"/>
</dbReference>
<feature type="domain" description="Arrestin C-terminal-like" evidence="2">
    <location>
        <begin position="8"/>
        <end position="80"/>
    </location>
</feature>
<dbReference type="InterPro" id="IPR014752">
    <property type="entry name" value="Arrestin-like_C"/>
</dbReference>
<feature type="compositionally biased region" description="Basic and acidic residues" evidence="1">
    <location>
        <begin position="92"/>
        <end position="119"/>
    </location>
</feature>
<evidence type="ECO:0000256" key="1">
    <source>
        <dbReference type="SAM" id="MobiDB-lite"/>
    </source>
</evidence>
<evidence type="ECO:0000313" key="3">
    <source>
        <dbReference type="EMBL" id="VDM91545.1"/>
    </source>
</evidence>
<gene>
    <name evidence="3" type="ORF">NLS_LOCUS9362</name>
</gene>
<evidence type="ECO:0000259" key="2">
    <source>
        <dbReference type="Pfam" id="PF02752"/>
    </source>
</evidence>
<organism evidence="3 4">
    <name type="scientific">Litomosoides sigmodontis</name>
    <name type="common">Filarial nematode worm</name>
    <dbReference type="NCBI Taxonomy" id="42156"/>
    <lineage>
        <taxon>Eukaryota</taxon>
        <taxon>Metazoa</taxon>
        <taxon>Ecdysozoa</taxon>
        <taxon>Nematoda</taxon>
        <taxon>Chromadorea</taxon>
        <taxon>Rhabditida</taxon>
        <taxon>Spirurina</taxon>
        <taxon>Spiruromorpha</taxon>
        <taxon>Filarioidea</taxon>
        <taxon>Onchocercidae</taxon>
        <taxon>Litomosoides</taxon>
    </lineage>
</organism>
<reference evidence="3 4" key="1">
    <citation type="submission" date="2018-08" db="EMBL/GenBank/DDBJ databases">
        <authorList>
            <person name="Laetsch R D."/>
            <person name="Stevens L."/>
            <person name="Kumar S."/>
            <person name="Blaxter L. M."/>
        </authorList>
    </citation>
    <scope>NUCLEOTIDE SEQUENCE [LARGE SCALE GENOMIC DNA]</scope>
</reference>
<keyword evidence="4" id="KW-1185">Reference proteome</keyword>
<dbReference type="STRING" id="42156.A0A3P7M5C1"/>
<feature type="region of interest" description="Disordered" evidence="1">
    <location>
        <begin position="92"/>
        <end position="121"/>
    </location>
</feature>
<name>A0A3P7M5C1_LITSI</name>
<dbReference type="AlphaFoldDB" id="A0A3P7M5C1"/>